<dbReference type="PANTHER" id="PTHR35450">
    <property type="entry name" value="REVERSE TRANSCRIPTASE DOMAIN-CONTAINING PROTEIN"/>
    <property type="match status" value="1"/>
</dbReference>
<dbReference type="EMBL" id="IACK01095617">
    <property type="protein sequence ID" value="LAA82445.1"/>
    <property type="molecule type" value="Transcribed_RNA"/>
</dbReference>
<proteinExistence type="predicted"/>
<name>A0A2D4IE09_MICLE</name>
<evidence type="ECO:0008006" key="2">
    <source>
        <dbReference type="Google" id="ProtNLM"/>
    </source>
</evidence>
<evidence type="ECO:0000313" key="1">
    <source>
        <dbReference type="EMBL" id="LAA82445.1"/>
    </source>
</evidence>
<protein>
    <recommendedName>
        <fullName evidence="2">Reverse transcriptase domain-containing protein</fullName>
    </recommendedName>
</protein>
<sequence length="103" mass="11721">MKKMAEQFNEMLQTGNISEWLTAGKTYLIQKDPAKGATPANYRPIMCLPTMFKLLTGIIADRIQNYLEANNILPVEQKGNKWGSRDTKDQLLVDKMILENCKS</sequence>
<dbReference type="PANTHER" id="PTHR35450:SF2">
    <property type="entry name" value="REVERSE TRANSCRIPTASE DOMAIN-CONTAINING PROTEIN"/>
    <property type="match status" value="1"/>
</dbReference>
<reference evidence="1" key="2">
    <citation type="submission" date="2017-11" db="EMBL/GenBank/DDBJ databases">
        <title>Coralsnake Venomics: Analyses of Venom Gland Transcriptomes and Proteomes of Six Brazilian Taxa.</title>
        <authorList>
            <person name="Aird S.D."/>
            <person name="Jorge da Silva N."/>
            <person name="Qiu L."/>
            <person name="Villar-Briones A."/>
            <person name="Aparecida-Saddi V."/>
            <person name="Campos-Telles M.P."/>
            <person name="Grau M."/>
            <person name="Mikheyev A.S."/>
        </authorList>
    </citation>
    <scope>NUCLEOTIDE SEQUENCE</scope>
    <source>
        <tissue evidence="1">Venom_gland</tissue>
    </source>
</reference>
<dbReference type="AlphaFoldDB" id="A0A2D4IE09"/>
<organism evidence="1">
    <name type="scientific">Micrurus lemniscatus lemniscatus</name>
    <dbReference type="NCBI Taxonomy" id="129467"/>
    <lineage>
        <taxon>Eukaryota</taxon>
        <taxon>Metazoa</taxon>
        <taxon>Chordata</taxon>
        <taxon>Craniata</taxon>
        <taxon>Vertebrata</taxon>
        <taxon>Euteleostomi</taxon>
        <taxon>Lepidosauria</taxon>
        <taxon>Squamata</taxon>
        <taxon>Bifurcata</taxon>
        <taxon>Unidentata</taxon>
        <taxon>Episquamata</taxon>
        <taxon>Toxicofera</taxon>
        <taxon>Serpentes</taxon>
        <taxon>Colubroidea</taxon>
        <taxon>Elapidae</taxon>
        <taxon>Elapinae</taxon>
        <taxon>Micrurus</taxon>
    </lineage>
</organism>
<accession>A0A2D4IE09</accession>
<reference evidence="1" key="1">
    <citation type="submission" date="2017-07" db="EMBL/GenBank/DDBJ databases">
        <authorList>
            <person name="Mikheyev A."/>
            <person name="Grau M."/>
        </authorList>
    </citation>
    <scope>NUCLEOTIDE SEQUENCE</scope>
    <source>
        <tissue evidence="1">Venom_gland</tissue>
    </source>
</reference>